<dbReference type="RefSeq" id="WP_376851650.1">
    <property type="nucleotide sequence ID" value="NZ_JBHSMF010000009.1"/>
</dbReference>
<accession>A0ABW0NK07</accession>
<protein>
    <submittedName>
        <fullName evidence="2">DUF3443 family protein</fullName>
    </submittedName>
</protein>
<feature type="signal peptide" evidence="1">
    <location>
        <begin position="1"/>
        <end position="19"/>
    </location>
</feature>
<dbReference type="Proteomes" id="UP001596037">
    <property type="component" value="Unassembled WGS sequence"/>
</dbReference>
<proteinExistence type="predicted"/>
<keyword evidence="3" id="KW-1185">Reference proteome</keyword>
<dbReference type="InterPro" id="IPR021847">
    <property type="entry name" value="DUF3443"/>
</dbReference>
<dbReference type="EMBL" id="JBHSMF010000009">
    <property type="protein sequence ID" value="MFC5499427.1"/>
    <property type="molecule type" value="Genomic_DNA"/>
</dbReference>
<evidence type="ECO:0000313" key="2">
    <source>
        <dbReference type="EMBL" id="MFC5499427.1"/>
    </source>
</evidence>
<reference evidence="3" key="1">
    <citation type="journal article" date="2019" name="Int. J. Syst. Evol. Microbiol.">
        <title>The Global Catalogue of Microorganisms (GCM) 10K type strain sequencing project: providing services to taxonomists for standard genome sequencing and annotation.</title>
        <authorList>
            <consortium name="The Broad Institute Genomics Platform"/>
            <consortium name="The Broad Institute Genome Sequencing Center for Infectious Disease"/>
            <person name="Wu L."/>
            <person name="Ma J."/>
        </authorList>
    </citation>
    <scope>NUCLEOTIDE SEQUENCE [LARGE SCALE GENOMIC DNA]</scope>
    <source>
        <strain evidence="3">CCUG 57401</strain>
    </source>
</reference>
<feature type="chain" id="PRO_5047264810" evidence="1">
    <location>
        <begin position="20"/>
        <end position="418"/>
    </location>
</feature>
<sequence>MRALRRIACALLASFVLHGCGGGGGDSSTPAVTAAANAQPVAVTAGSGGNFPNTLSTSVTICVPGTGNCQTIPNVQVDTGSSGLRLLASAITLALPPVTSPADGSRYSECAGFADGVVWGALARADVKLASETASSLSIQVIQDNAAGPAPPAACTAQGMAENTMALLGGNGILGVGNFLQDCGAFCAGNASAVYFTCPAGGACTGAAIATAAQVANPAAFFTQDNNGLIVQLPAVGTSGSAPVTGSMLFGIGTQPNNGLAAAPIPVGTSGSNAGSFTALYRGTVLPNSFFDSGSSALFFDDASLPTCARSGATGDVARLYCPGTSAALSATPVTPTIVMGNATSAAVPLTVANALFLLAQSPAPVAFNDLGGPAGAALPGAFDFGLPFFFGRSVYVAFEQRSAGGTAGPYVAYQPLP</sequence>
<name>A0ABW0NK07_9BURK</name>
<organism evidence="2 3">
    <name type="scientific">Caenimonas terrae</name>
    <dbReference type="NCBI Taxonomy" id="696074"/>
    <lineage>
        <taxon>Bacteria</taxon>
        <taxon>Pseudomonadati</taxon>
        <taxon>Pseudomonadota</taxon>
        <taxon>Betaproteobacteria</taxon>
        <taxon>Burkholderiales</taxon>
        <taxon>Comamonadaceae</taxon>
        <taxon>Caenimonas</taxon>
    </lineage>
</organism>
<keyword evidence="1" id="KW-0732">Signal</keyword>
<dbReference type="Pfam" id="PF11925">
    <property type="entry name" value="DUF3443"/>
    <property type="match status" value="1"/>
</dbReference>
<evidence type="ECO:0000256" key="1">
    <source>
        <dbReference type="SAM" id="SignalP"/>
    </source>
</evidence>
<evidence type="ECO:0000313" key="3">
    <source>
        <dbReference type="Proteomes" id="UP001596037"/>
    </source>
</evidence>
<comment type="caution">
    <text evidence="2">The sequence shown here is derived from an EMBL/GenBank/DDBJ whole genome shotgun (WGS) entry which is preliminary data.</text>
</comment>
<gene>
    <name evidence="2" type="ORF">ACFPOE_17915</name>
</gene>